<organism evidence="2 3">
    <name type="scientific">Polysphondylium violaceum</name>
    <dbReference type="NCBI Taxonomy" id="133409"/>
    <lineage>
        <taxon>Eukaryota</taxon>
        <taxon>Amoebozoa</taxon>
        <taxon>Evosea</taxon>
        <taxon>Eumycetozoa</taxon>
        <taxon>Dictyostelia</taxon>
        <taxon>Dictyosteliales</taxon>
        <taxon>Dictyosteliaceae</taxon>
        <taxon>Polysphondylium</taxon>
    </lineage>
</organism>
<keyword evidence="1" id="KW-1133">Transmembrane helix</keyword>
<feature type="transmembrane region" description="Helical" evidence="1">
    <location>
        <begin position="95"/>
        <end position="112"/>
    </location>
</feature>
<feature type="transmembrane region" description="Helical" evidence="1">
    <location>
        <begin position="206"/>
        <end position="229"/>
    </location>
</feature>
<proteinExistence type="predicted"/>
<name>A0A8J4PQA4_9MYCE</name>
<sequence>MNSTERIDYLLLETSHNNQGDIMLLFVLWTIYFLKLLFLFCFFKKKRPSSFYLVCCFHVALFPILVLQCANIYLANTSYPEYKPVYFPLYLSSEQVYDLCFVTSIVFIYLFWIDQLANMYGLERFKWSRKCQLIISISMLVPIGFIKLITIGLISQKCFSSAQEFKMVETISLASVYIHLGFLLIISLLFLIFLGIIPKFLENRKVIIPIFLKTIVFLVTIIIFHTDIIDIKNDFYIEILFIAQVIFLLYPFKYKRIKNIFGKDKEIENVKDIEAYDEPLDSEDEVCQP</sequence>
<accession>A0A8J4PQA4</accession>
<feature type="transmembrane region" description="Helical" evidence="1">
    <location>
        <begin position="174"/>
        <end position="194"/>
    </location>
</feature>
<feature type="transmembrane region" description="Helical" evidence="1">
    <location>
        <begin position="235"/>
        <end position="252"/>
    </location>
</feature>
<protein>
    <submittedName>
        <fullName evidence="2">Uncharacterized protein</fullName>
    </submittedName>
</protein>
<feature type="transmembrane region" description="Helical" evidence="1">
    <location>
        <begin position="50"/>
        <end position="75"/>
    </location>
</feature>
<dbReference type="Proteomes" id="UP000695562">
    <property type="component" value="Unassembled WGS sequence"/>
</dbReference>
<evidence type="ECO:0000313" key="2">
    <source>
        <dbReference type="EMBL" id="KAF2072027.1"/>
    </source>
</evidence>
<keyword evidence="1" id="KW-0812">Transmembrane</keyword>
<dbReference type="EMBL" id="AJWJ01000317">
    <property type="protein sequence ID" value="KAF2072027.1"/>
    <property type="molecule type" value="Genomic_DNA"/>
</dbReference>
<keyword evidence="1" id="KW-0472">Membrane</keyword>
<evidence type="ECO:0000256" key="1">
    <source>
        <dbReference type="SAM" id="Phobius"/>
    </source>
</evidence>
<feature type="transmembrane region" description="Helical" evidence="1">
    <location>
        <begin position="133"/>
        <end position="154"/>
    </location>
</feature>
<reference evidence="2" key="1">
    <citation type="submission" date="2020-01" db="EMBL/GenBank/DDBJ databases">
        <title>Development of genomics and gene disruption for Polysphondylium violaceum indicates a role for the polyketide synthase stlB in stalk morphogenesis.</title>
        <authorList>
            <person name="Narita B."/>
            <person name="Kawabe Y."/>
            <person name="Kin K."/>
            <person name="Saito T."/>
            <person name="Gibbs R."/>
            <person name="Kuspa A."/>
            <person name="Muzny D."/>
            <person name="Queller D."/>
            <person name="Richards S."/>
            <person name="Strassman J."/>
            <person name="Sucgang R."/>
            <person name="Worley K."/>
            <person name="Schaap P."/>
        </authorList>
    </citation>
    <scope>NUCLEOTIDE SEQUENCE</scope>
    <source>
        <strain evidence="2">QSvi11</strain>
    </source>
</reference>
<dbReference type="AlphaFoldDB" id="A0A8J4PQA4"/>
<keyword evidence="3" id="KW-1185">Reference proteome</keyword>
<comment type="caution">
    <text evidence="2">The sequence shown here is derived from an EMBL/GenBank/DDBJ whole genome shotgun (WGS) entry which is preliminary data.</text>
</comment>
<feature type="transmembrane region" description="Helical" evidence="1">
    <location>
        <begin position="22"/>
        <end position="43"/>
    </location>
</feature>
<gene>
    <name evidence="2" type="ORF">CYY_006661</name>
</gene>
<evidence type="ECO:0000313" key="3">
    <source>
        <dbReference type="Proteomes" id="UP000695562"/>
    </source>
</evidence>